<keyword evidence="14" id="KW-1185">Reference proteome</keyword>
<evidence type="ECO:0000313" key="14">
    <source>
        <dbReference type="Proteomes" id="UP001430356"/>
    </source>
</evidence>
<dbReference type="GO" id="GO:0005737">
    <property type="term" value="C:cytoplasm"/>
    <property type="evidence" value="ECO:0007669"/>
    <property type="project" value="UniProtKB-SubCell"/>
</dbReference>
<dbReference type="GO" id="GO:0016787">
    <property type="term" value="F:hydrolase activity"/>
    <property type="evidence" value="ECO:0007669"/>
    <property type="project" value="UniProtKB-KW"/>
</dbReference>
<dbReference type="Proteomes" id="UP001430356">
    <property type="component" value="Unassembled WGS sequence"/>
</dbReference>
<evidence type="ECO:0000256" key="5">
    <source>
        <dbReference type="ARBA" id="ARBA00022737"/>
    </source>
</evidence>
<dbReference type="EMBL" id="JAECZO010000009">
    <property type="protein sequence ID" value="KAK7200936.1"/>
    <property type="molecule type" value="Genomic_DNA"/>
</dbReference>
<organism evidence="13 14">
    <name type="scientific">Novymonas esmeraldas</name>
    <dbReference type="NCBI Taxonomy" id="1808958"/>
    <lineage>
        <taxon>Eukaryota</taxon>
        <taxon>Discoba</taxon>
        <taxon>Euglenozoa</taxon>
        <taxon>Kinetoplastea</taxon>
        <taxon>Metakinetoplastina</taxon>
        <taxon>Trypanosomatida</taxon>
        <taxon>Trypanosomatidae</taxon>
        <taxon>Novymonas</taxon>
    </lineage>
</organism>
<dbReference type="PANTHER" id="PTHR16036">
    <property type="entry name" value="ANKYRIN REPEAT AND ZINC FINGER DOMAIN-CONTAINING PROTEIN 1"/>
    <property type="match status" value="1"/>
</dbReference>
<sequence length="525" mass="56173">MLLSEAEAKLTAVLRSLHDTPRTTYEAENLFQLNRERIDAVRAALADMSGAYVDQLRLKCNDMEQAAQARHAAALAAAATATAAGDAFSLDFAAEDGEGRTEAEMEAEMESAMAAAAGGGRRPKKSKKGKEVEKSRPKKEKRIVEEAPPVTTTFPGAGAAAATAADTPSPPPQPRWRVLCREDDVAGRDMPPALSTSGRGRCEAVPNTPLARVYFTDEVEWDGAPCRRAVELYRCVVVAMSYGEPPLTLAECERRTPARAAASPAQQCDTAGRSAAAASAGVSGEPDLVAAAAESSSDVDGDDGDGAGDMTLSEQLIAEYDQAKQTEEEEDQQGSTSALPRDVPERLQQRLRGFTDAVWVIVLCHGGYFAGGVFARGVCVVHKAFQRYVVRKKQGGKQSSNAKDAGSYNSVGSQIRAAQEVKWRIDVRDILLEWTPYVQAASVILYAAPGPQNRSVLTDFSLLPTAAAVDGSKGVSPIHVKDPRVSRVPLTSHRPTFEEVQRIYGICSRCSLLHVKEEEEVGVGA</sequence>
<dbReference type="Pfam" id="PF18826">
    <property type="entry name" value="bVLRF1"/>
    <property type="match status" value="1"/>
</dbReference>
<evidence type="ECO:0000256" key="7">
    <source>
        <dbReference type="ARBA" id="ARBA00022801"/>
    </source>
</evidence>
<comment type="caution">
    <text evidence="13">The sequence shown here is derived from an EMBL/GenBank/DDBJ whole genome shotgun (WGS) entry which is preliminary data.</text>
</comment>
<comment type="similarity">
    <text evidence="2 10">Belongs to the ANKZF1/VMS1 family.</text>
</comment>
<name>A0AAW0F6B6_9TRYP</name>
<dbReference type="InterPro" id="IPR047139">
    <property type="entry name" value="ANKZ1/VMS1"/>
</dbReference>
<evidence type="ECO:0000256" key="4">
    <source>
        <dbReference type="ARBA" id="ARBA00022722"/>
    </source>
</evidence>
<evidence type="ECO:0000256" key="9">
    <source>
        <dbReference type="ARBA" id="ARBA00023054"/>
    </source>
</evidence>
<evidence type="ECO:0000256" key="2">
    <source>
        <dbReference type="ARBA" id="ARBA00009262"/>
    </source>
</evidence>
<feature type="active site" evidence="10">
    <location>
        <position position="398"/>
    </location>
</feature>
<evidence type="ECO:0000256" key="3">
    <source>
        <dbReference type="ARBA" id="ARBA00022490"/>
    </source>
</evidence>
<evidence type="ECO:0000256" key="1">
    <source>
        <dbReference type="ARBA" id="ARBA00004496"/>
    </source>
</evidence>
<keyword evidence="7 10" id="KW-0378">Hydrolase</keyword>
<gene>
    <name evidence="13" type="ORF">NESM_000152500</name>
</gene>
<reference evidence="13 14" key="1">
    <citation type="journal article" date="2021" name="MBio">
        <title>A New Model Trypanosomatid, Novymonas esmeraldas: Genomic Perception of Its 'Candidatus Pandoraea novymonadis' Endosymbiont.</title>
        <authorList>
            <person name="Zakharova A."/>
            <person name="Saura A."/>
            <person name="Butenko A."/>
            <person name="Podesvova L."/>
            <person name="Warmusova S."/>
            <person name="Kostygov A.Y."/>
            <person name="Nenarokova A."/>
            <person name="Lukes J."/>
            <person name="Opperdoes F.R."/>
            <person name="Yurchenko V."/>
        </authorList>
    </citation>
    <scope>NUCLEOTIDE SEQUENCE [LARGE SCALE GENOMIC DNA]</scope>
    <source>
        <strain evidence="13 14">E262AT.01</strain>
    </source>
</reference>
<dbReference type="PROSITE" id="PS52044">
    <property type="entry name" value="VLRF1"/>
    <property type="match status" value="1"/>
</dbReference>
<evidence type="ECO:0000313" key="13">
    <source>
        <dbReference type="EMBL" id="KAK7200936.1"/>
    </source>
</evidence>
<evidence type="ECO:0000256" key="6">
    <source>
        <dbReference type="ARBA" id="ARBA00022759"/>
    </source>
</evidence>
<comment type="domain">
    <text evidence="10">The VLRF1 domain mediates binding to the 60S ribosomal subunit.</text>
</comment>
<dbReference type="AlphaFoldDB" id="A0AAW0F6B6"/>
<keyword evidence="6 10" id="KW-0255">Endonuclease</keyword>
<evidence type="ECO:0000256" key="8">
    <source>
        <dbReference type="ARBA" id="ARBA00023043"/>
    </source>
</evidence>
<evidence type="ECO:0000256" key="11">
    <source>
        <dbReference type="SAM" id="MobiDB-lite"/>
    </source>
</evidence>
<dbReference type="PANTHER" id="PTHR16036:SF2">
    <property type="entry name" value="TRNA ENDONUCLEASE ANKZF1"/>
    <property type="match status" value="1"/>
</dbReference>
<keyword evidence="5" id="KW-0677">Repeat</keyword>
<protein>
    <recommendedName>
        <fullName evidence="12">VLRF1 domain-containing protein</fullName>
    </recommendedName>
</protein>
<keyword evidence="3 10" id="KW-0963">Cytoplasm</keyword>
<keyword evidence="4 10" id="KW-0540">Nuclease</keyword>
<feature type="domain" description="VLRF1" evidence="12">
    <location>
        <begin position="355"/>
        <end position="510"/>
    </location>
</feature>
<feature type="region of interest" description="Disordered" evidence="11">
    <location>
        <begin position="323"/>
        <end position="343"/>
    </location>
</feature>
<proteinExistence type="inferred from homology"/>
<accession>A0AAW0F6B6</accession>
<feature type="compositionally biased region" description="Low complexity" evidence="11">
    <location>
        <begin position="147"/>
        <end position="167"/>
    </location>
</feature>
<dbReference type="GO" id="GO:0036503">
    <property type="term" value="P:ERAD pathway"/>
    <property type="evidence" value="ECO:0007669"/>
    <property type="project" value="TreeGrafter"/>
</dbReference>
<keyword evidence="8" id="KW-0040">ANK repeat</keyword>
<dbReference type="GO" id="GO:0004519">
    <property type="term" value="F:endonuclease activity"/>
    <property type="evidence" value="ECO:0007669"/>
    <property type="project" value="UniProtKB-KW"/>
</dbReference>
<evidence type="ECO:0000259" key="12">
    <source>
        <dbReference type="PROSITE" id="PS52044"/>
    </source>
</evidence>
<feature type="region of interest" description="Disordered" evidence="11">
    <location>
        <begin position="289"/>
        <end position="308"/>
    </location>
</feature>
<keyword evidence="9" id="KW-0175">Coiled coil</keyword>
<feature type="compositionally biased region" description="Acidic residues" evidence="11">
    <location>
        <begin position="297"/>
        <end position="306"/>
    </location>
</feature>
<comment type="subcellular location">
    <subcellularLocation>
        <location evidence="1">Cytoplasm</location>
    </subcellularLocation>
</comment>
<evidence type="ECO:0000256" key="10">
    <source>
        <dbReference type="PROSITE-ProRule" id="PRU01389"/>
    </source>
</evidence>
<dbReference type="InterPro" id="IPR041175">
    <property type="entry name" value="VLRF1/Vms1"/>
</dbReference>
<feature type="region of interest" description="Disordered" evidence="11">
    <location>
        <begin position="113"/>
        <end position="175"/>
    </location>
</feature>